<evidence type="ECO:0000256" key="1">
    <source>
        <dbReference type="ARBA" id="ARBA00016068"/>
    </source>
</evidence>
<accession>A0A2G5BDN5</accession>
<dbReference type="PANTHER" id="PTHR45957:SF1">
    <property type="entry name" value="ANAPHASE-PROMOTING COMPLEX SUBUNIT 2"/>
    <property type="match status" value="1"/>
</dbReference>
<dbReference type="SMART" id="SM01013">
    <property type="entry name" value="APC2"/>
    <property type="match status" value="1"/>
</dbReference>
<dbReference type="InterPro" id="IPR059120">
    <property type="entry name" value="Cullin-like_AB"/>
</dbReference>
<evidence type="ECO:0000256" key="3">
    <source>
        <dbReference type="ARBA" id="ARBA00022776"/>
    </source>
</evidence>
<dbReference type="InterPro" id="IPR036388">
    <property type="entry name" value="WH-like_DNA-bd_sf"/>
</dbReference>
<gene>
    <name evidence="9" type="ORF">COEREDRAFT_92181</name>
</gene>
<evidence type="ECO:0000313" key="10">
    <source>
        <dbReference type="Proteomes" id="UP000242474"/>
    </source>
</evidence>
<dbReference type="InterPro" id="IPR036390">
    <property type="entry name" value="WH_DNA-bd_sf"/>
</dbReference>
<dbReference type="GO" id="GO:0006511">
    <property type="term" value="P:ubiquitin-dependent protein catabolic process"/>
    <property type="evidence" value="ECO:0007669"/>
    <property type="project" value="InterPro"/>
</dbReference>
<reference evidence="9 10" key="1">
    <citation type="journal article" date="2015" name="Genome Biol. Evol.">
        <title>Phylogenomic analyses indicate that early fungi evolved digesting cell walls of algal ancestors of land plants.</title>
        <authorList>
            <person name="Chang Y."/>
            <person name="Wang S."/>
            <person name="Sekimoto S."/>
            <person name="Aerts A.L."/>
            <person name="Choi C."/>
            <person name="Clum A."/>
            <person name="LaButti K.M."/>
            <person name="Lindquist E.A."/>
            <person name="Yee Ngan C."/>
            <person name="Ohm R.A."/>
            <person name="Salamov A.A."/>
            <person name="Grigoriev I.V."/>
            <person name="Spatafora J.W."/>
            <person name="Berbee M.L."/>
        </authorList>
    </citation>
    <scope>NUCLEOTIDE SEQUENCE [LARGE SCALE GENOMIC DNA]</scope>
    <source>
        <strain evidence="9 10">NRRL 1564</strain>
    </source>
</reference>
<protein>
    <recommendedName>
        <fullName evidence="1">Anaphase-promoting complex subunit 2</fullName>
    </recommendedName>
</protein>
<dbReference type="GO" id="GO:0007091">
    <property type="term" value="P:metaphase/anaphase transition of mitotic cell cycle"/>
    <property type="evidence" value="ECO:0007669"/>
    <property type="project" value="TreeGrafter"/>
</dbReference>
<dbReference type="Gene3D" id="1.10.10.10">
    <property type="entry name" value="Winged helix-like DNA-binding domain superfamily/Winged helix DNA-binding domain"/>
    <property type="match status" value="1"/>
</dbReference>
<dbReference type="Pfam" id="PF25773">
    <property type="entry name" value="TPR_ANAPC2"/>
    <property type="match status" value="1"/>
</dbReference>
<dbReference type="InterPro" id="IPR014786">
    <property type="entry name" value="ANAPC2_C"/>
</dbReference>
<evidence type="ECO:0000256" key="7">
    <source>
        <dbReference type="SAM" id="MobiDB-lite"/>
    </source>
</evidence>
<proteinExistence type="inferred from homology"/>
<dbReference type="SMART" id="SM00182">
    <property type="entry name" value="CULLIN"/>
    <property type="match status" value="1"/>
</dbReference>
<dbReference type="PANTHER" id="PTHR45957">
    <property type="entry name" value="ANAPHASE-PROMOTING COMPLEX SUBUNIT 2"/>
    <property type="match status" value="1"/>
</dbReference>
<evidence type="ECO:0000256" key="5">
    <source>
        <dbReference type="ARBA" id="ARBA00023306"/>
    </source>
</evidence>
<feature type="domain" description="Cullin family profile" evidence="8">
    <location>
        <begin position="153"/>
        <end position="385"/>
    </location>
</feature>
<dbReference type="STRING" id="763665.A0A2G5BDN5"/>
<dbReference type="GO" id="GO:0005680">
    <property type="term" value="C:anaphase-promoting complex"/>
    <property type="evidence" value="ECO:0007669"/>
    <property type="project" value="TreeGrafter"/>
</dbReference>
<dbReference type="InterPro" id="IPR044554">
    <property type="entry name" value="ANAPC2"/>
</dbReference>
<dbReference type="GO" id="GO:0051301">
    <property type="term" value="P:cell division"/>
    <property type="evidence" value="ECO:0007669"/>
    <property type="project" value="UniProtKB-KW"/>
</dbReference>
<dbReference type="Gene3D" id="1.20.1310.10">
    <property type="entry name" value="Cullin Repeats"/>
    <property type="match status" value="1"/>
</dbReference>
<dbReference type="Pfam" id="PF26557">
    <property type="entry name" value="Cullin_AB"/>
    <property type="match status" value="1"/>
</dbReference>
<evidence type="ECO:0000259" key="8">
    <source>
        <dbReference type="PROSITE" id="PS50069"/>
    </source>
</evidence>
<feature type="compositionally biased region" description="Polar residues" evidence="7">
    <location>
        <begin position="411"/>
        <end position="422"/>
    </location>
</feature>
<keyword evidence="3" id="KW-0498">Mitosis</keyword>
<evidence type="ECO:0000256" key="6">
    <source>
        <dbReference type="PROSITE-ProRule" id="PRU00330"/>
    </source>
</evidence>
<feature type="region of interest" description="Disordered" evidence="7">
    <location>
        <begin position="411"/>
        <end position="448"/>
    </location>
</feature>
<dbReference type="PROSITE" id="PS50069">
    <property type="entry name" value="CULLIN_2"/>
    <property type="match status" value="1"/>
</dbReference>
<evidence type="ECO:0000313" key="9">
    <source>
        <dbReference type="EMBL" id="PIA17128.1"/>
    </source>
</evidence>
<keyword evidence="10" id="KW-1185">Reference proteome</keyword>
<dbReference type="InterPro" id="IPR036317">
    <property type="entry name" value="Cullin_homology_sf"/>
</dbReference>
<comment type="similarity">
    <text evidence="6">Belongs to the cullin family.</text>
</comment>
<dbReference type="InterPro" id="IPR057975">
    <property type="entry name" value="TPR_ANAPC2"/>
</dbReference>
<keyword evidence="4" id="KW-0833">Ubl conjugation pathway</keyword>
<dbReference type="GO" id="GO:0031625">
    <property type="term" value="F:ubiquitin protein ligase binding"/>
    <property type="evidence" value="ECO:0007669"/>
    <property type="project" value="InterPro"/>
</dbReference>
<evidence type="ECO:0000256" key="4">
    <source>
        <dbReference type="ARBA" id="ARBA00022786"/>
    </source>
</evidence>
<name>A0A2G5BDN5_COERN</name>
<keyword evidence="2" id="KW-0132">Cell division</keyword>
<keyword evidence="5" id="KW-0131">Cell cycle</keyword>
<dbReference type="InterPro" id="IPR016158">
    <property type="entry name" value="Cullin_homology"/>
</dbReference>
<organism evidence="9 10">
    <name type="scientific">Coemansia reversa (strain ATCC 12441 / NRRL 1564)</name>
    <dbReference type="NCBI Taxonomy" id="763665"/>
    <lineage>
        <taxon>Eukaryota</taxon>
        <taxon>Fungi</taxon>
        <taxon>Fungi incertae sedis</taxon>
        <taxon>Zoopagomycota</taxon>
        <taxon>Kickxellomycotina</taxon>
        <taxon>Kickxellomycetes</taxon>
        <taxon>Kickxellales</taxon>
        <taxon>Kickxellaceae</taxon>
        <taxon>Coemansia</taxon>
    </lineage>
</organism>
<dbReference type="OrthoDB" id="5581181at2759"/>
<dbReference type="SUPFAM" id="SSF75632">
    <property type="entry name" value="Cullin homology domain"/>
    <property type="match status" value="1"/>
</dbReference>
<dbReference type="Gene3D" id="3.30.230.130">
    <property type="entry name" value="Cullin, Chain C, Domain 2"/>
    <property type="match status" value="1"/>
</dbReference>
<dbReference type="GO" id="GO:0070979">
    <property type="term" value="P:protein K11-linked ubiquitination"/>
    <property type="evidence" value="ECO:0007669"/>
    <property type="project" value="TreeGrafter"/>
</dbReference>
<dbReference type="SUPFAM" id="SSF46785">
    <property type="entry name" value="Winged helix' DNA-binding domain"/>
    <property type="match status" value="1"/>
</dbReference>
<dbReference type="Pfam" id="PF08672">
    <property type="entry name" value="ANAPC2"/>
    <property type="match status" value="1"/>
</dbReference>
<dbReference type="AlphaFoldDB" id="A0A2G5BDN5"/>
<dbReference type="Proteomes" id="UP000242474">
    <property type="component" value="Unassembled WGS sequence"/>
</dbReference>
<sequence length="520" mass="58781">MFFYRFILFHRQHQCKTTLPTASSTFSELRMGELFSMIIDFPDSRPAIDDLRQCVGAMHNMREIAVTLRSAVQQRLLHPGATTSDILTQYISTIRCLRLLDPSSTVLEIVARPIRDYLRLRDDTVACIVQDMVSEESELFEDLASGQGIIMDDGPEGIVYDEDCANKDWEPLPIEAKSVYRTAQRRDADVLSLLVSIYDTKDVFVQEFETSLSKRLLACADYNTARELRQVEMMKLRFGGPAMERCEVMLKDISDSKRINQNVLDASRTQHAEMPLHATIVSRQFWAPVQSESFAMPPKMAAIRDRYAGVYESLKPARKLEWRDTLGKVTINIELEDRSFELSVRPSQAAVLFAFQDLPRLTLDELVLALECSEEFLLPRVRFWLGRGVLREISDGVFEIAETLGASNATNDSAIGNNSVGNSRHVGAAAQSDHEYEGEDDDLESTTATADARSEALRVHFNYIVGMLTNFGPLPLDRILSMLSMFLPGENTTADDLRNFLAMMVREDRLDLIGGMYKLK</sequence>
<dbReference type="EMBL" id="KZ303496">
    <property type="protein sequence ID" value="PIA17128.1"/>
    <property type="molecule type" value="Genomic_DNA"/>
</dbReference>
<evidence type="ECO:0000256" key="2">
    <source>
        <dbReference type="ARBA" id="ARBA00022618"/>
    </source>
</evidence>